<gene>
    <name evidence="3" type="ORF">ACFY1D_22580</name>
</gene>
<dbReference type="Pfam" id="PF08327">
    <property type="entry name" value="AHSA1"/>
    <property type="match status" value="1"/>
</dbReference>
<keyword evidence="4" id="KW-1185">Reference proteome</keyword>
<dbReference type="EMBL" id="JBIAWJ010000011">
    <property type="protein sequence ID" value="MFF4524178.1"/>
    <property type="molecule type" value="Genomic_DNA"/>
</dbReference>
<comment type="caution">
    <text evidence="3">The sequence shown here is derived from an EMBL/GenBank/DDBJ whole genome shotgun (WGS) entry which is preliminary data.</text>
</comment>
<dbReference type="CDD" id="cd07826">
    <property type="entry name" value="SRPBCC_CalC_Aha1-like_9"/>
    <property type="match status" value="1"/>
</dbReference>
<sequence>MTSHRTATLTLPADDQILITRDFDAPRRLIYRAWTTPELVKRWWCGERGTLDTVETDFRVGGKWRYVMTADGGFEVAFHGEYREIAPEERIVWTEVFEGAPGMTPEEAEKNAAVNTAVFTERDGRTSLWLLTEVPDRTVRDAIVQSGMETGVQEQMAALEKLATSLAG</sequence>
<dbReference type="InterPro" id="IPR013538">
    <property type="entry name" value="ASHA1/2-like_C"/>
</dbReference>
<organism evidence="3 4">
    <name type="scientific">Streptomyces bluensis</name>
    <dbReference type="NCBI Taxonomy" id="33897"/>
    <lineage>
        <taxon>Bacteria</taxon>
        <taxon>Bacillati</taxon>
        <taxon>Actinomycetota</taxon>
        <taxon>Actinomycetes</taxon>
        <taxon>Kitasatosporales</taxon>
        <taxon>Streptomycetaceae</taxon>
        <taxon>Streptomyces</taxon>
    </lineage>
</organism>
<accession>A0ABW6UQ58</accession>
<dbReference type="SUPFAM" id="SSF55961">
    <property type="entry name" value="Bet v1-like"/>
    <property type="match status" value="1"/>
</dbReference>
<evidence type="ECO:0000256" key="1">
    <source>
        <dbReference type="ARBA" id="ARBA00006817"/>
    </source>
</evidence>
<dbReference type="Proteomes" id="UP001602058">
    <property type="component" value="Unassembled WGS sequence"/>
</dbReference>
<dbReference type="RefSeq" id="WP_351079343.1">
    <property type="nucleotide sequence ID" value="NZ_JBEOZG010000006.1"/>
</dbReference>
<evidence type="ECO:0000313" key="4">
    <source>
        <dbReference type="Proteomes" id="UP001602058"/>
    </source>
</evidence>
<feature type="domain" description="Activator of Hsp90 ATPase homologue 1/2-like C-terminal" evidence="2">
    <location>
        <begin position="24"/>
        <end position="162"/>
    </location>
</feature>
<name>A0ABW6UQ58_9ACTN</name>
<dbReference type="Gene3D" id="3.30.530.20">
    <property type="match status" value="1"/>
</dbReference>
<proteinExistence type="inferred from homology"/>
<protein>
    <submittedName>
        <fullName evidence="3">SRPBCC family protein</fullName>
    </submittedName>
</protein>
<evidence type="ECO:0000259" key="2">
    <source>
        <dbReference type="Pfam" id="PF08327"/>
    </source>
</evidence>
<dbReference type="InterPro" id="IPR023393">
    <property type="entry name" value="START-like_dom_sf"/>
</dbReference>
<evidence type="ECO:0000313" key="3">
    <source>
        <dbReference type="EMBL" id="MFF4524178.1"/>
    </source>
</evidence>
<comment type="similarity">
    <text evidence="1">Belongs to the AHA1 family.</text>
</comment>
<reference evidence="3 4" key="1">
    <citation type="submission" date="2024-10" db="EMBL/GenBank/DDBJ databases">
        <title>The Natural Products Discovery Center: Release of the First 8490 Sequenced Strains for Exploring Actinobacteria Biosynthetic Diversity.</title>
        <authorList>
            <person name="Kalkreuter E."/>
            <person name="Kautsar S.A."/>
            <person name="Yang D."/>
            <person name="Bader C.D."/>
            <person name="Teijaro C.N."/>
            <person name="Fluegel L."/>
            <person name="Davis C.M."/>
            <person name="Simpson J.R."/>
            <person name="Lauterbach L."/>
            <person name="Steele A.D."/>
            <person name="Gui C."/>
            <person name="Meng S."/>
            <person name="Li G."/>
            <person name="Viehrig K."/>
            <person name="Ye F."/>
            <person name="Su P."/>
            <person name="Kiefer A.F."/>
            <person name="Nichols A."/>
            <person name="Cepeda A.J."/>
            <person name="Yan W."/>
            <person name="Fan B."/>
            <person name="Jiang Y."/>
            <person name="Adhikari A."/>
            <person name="Zheng C.-J."/>
            <person name="Schuster L."/>
            <person name="Cowan T.M."/>
            <person name="Smanski M.J."/>
            <person name="Chevrette M.G."/>
            <person name="De Carvalho L.P.S."/>
            <person name="Shen B."/>
        </authorList>
    </citation>
    <scope>NUCLEOTIDE SEQUENCE [LARGE SCALE GENOMIC DNA]</scope>
    <source>
        <strain evidence="3 4">NPDC001390</strain>
    </source>
</reference>